<dbReference type="AlphaFoldDB" id="A0A0U3MDK8"/>
<evidence type="ECO:0000313" key="2">
    <source>
        <dbReference type="Proteomes" id="UP000060699"/>
    </source>
</evidence>
<proteinExistence type="predicted"/>
<dbReference type="KEGG" id="rdp:RD2015_1070"/>
<protein>
    <submittedName>
        <fullName evidence="1">Uncharacterized protein</fullName>
    </submittedName>
</protein>
<accession>A0A0U3MDK8</accession>
<dbReference type="Proteomes" id="UP000060699">
    <property type="component" value="Chromosome"/>
</dbReference>
<organism evidence="1 2">
    <name type="scientific">Roseateles depolymerans</name>
    <dbReference type="NCBI Taxonomy" id="76731"/>
    <lineage>
        <taxon>Bacteria</taxon>
        <taxon>Pseudomonadati</taxon>
        <taxon>Pseudomonadota</taxon>
        <taxon>Betaproteobacteria</taxon>
        <taxon>Burkholderiales</taxon>
        <taxon>Sphaerotilaceae</taxon>
        <taxon>Roseateles</taxon>
    </lineage>
</organism>
<keyword evidence="2" id="KW-1185">Reference proteome</keyword>
<gene>
    <name evidence="1" type="ORF">RD2015_1070</name>
</gene>
<sequence length="53" mass="5822">MRAIIKFLPYSRTYQGKGLRMIRQGCGDFPRKAGCFSASLVIAVPSSNRMGPS</sequence>
<reference evidence="1 2" key="1">
    <citation type="submission" date="2015-12" db="EMBL/GenBank/DDBJ databases">
        <title>Complete genome of Roseateles depolymerans KCTC 42856.</title>
        <authorList>
            <person name="Kim K.M."/>
        </authorList>
    </citation>
    <scope>NUCLEOTIDE SEQUENCE [LARGE SCALE GENOMIC DNA]</scope>
    <source>
        <strain evidence="1 2">KCTC 42856</strain>
    </source>
</reference>
<dbReference type="STRING" id="76731.RD2015_1070"/>
<name>A0A0U3MDK8_9BURK</name>
<dbReference type="EMBL" id="CP013729">
    <property type="protein sequence ID" value="ALV05564.1"/>
    <property type="molecule type" value="Genomic_DNA"/>
</dbReference>
<evidence type="ECO:0000313" key="1">
    <source>
        <dbReference type="EMBL" id="ALV05564.1"/>
    </source>
</evidence>